<reference evidence="16" key="1">
    <citation type="journal article" date="2019" name="Int. J. Syst. Evol. Microbiol.">
        <title>The Global Catalogue of Microorganisms (GCM) 10K type strain sequencing project: providing services to taxonomists for standard genome sequencing and annotation.</title>
        <authorList>
            <consortium name="The Broad Institute Genomics Platform"/>
            <consortium name="The Broad Institute Genome Sequencing Center for Infectious Disease"/>
            <person name="Wu L."/>
            <person name="Ma J."/>
        </authorList>
    </citation>
    <scope>NUCLEOTIDE SEQUENCE [LARGE SCALE GENOMIC DNA]</scope>
    <source>
        <strain evidence="16">CGMCC-1.15741</strain>
    </source>
</reference>
<evidence type="ECO:0000313" key="15">
    <source>
        <dbReference type="EMBL" id="MFC6200077.1"/>
    </source>
</evidence>
<dbReference type="PANTHER" id="PTHR43867">
    <property type="entry name" value="CELLULOSE SYNTHASE CATALYTIC SUBUNIT A [UDP-FORMING]"/>
    <property type="match status" value="1"/>
</dbReference>
<feature type="region of interest" description="Disordered" evidence="12">
    <location>
        <begin position="681"/>
        <end position="709"/>
    </location>
</feature>
<dbReference type="SUPFAM" id="SSF53448">
    <property type="entry name" value="Nucleotide-diphospho-sugar transferases"/>
    <property type="match status" value="1"/>
</dbReference>
<name>A0ABW1SFM1_9PROT</name>
<feature type="compositionally biased region" description="Polar residues" evidence="12">
    <location>
        <begin position="681"/>
        <end position="690"/>
    </location>
</feature>
<dbReference type="Gene3D" id="3.90.550.10">
    <property type="entry name" value="Spore Coat Polysaccharide Biosynthesis Protein SpsA, Chain A"/>
    <property type="match status" value="1"/>
</dbReference>
<dbReference type="Proteomes" id="UP001596303">
    <property type="component" value="Unassembled WGS sequence"/>
</dbReference>
<keyword evidence="9 13" id="KW-0812">Transmembrane</keyword>
<keyword evidence="6" id="KW-0997">Cell inner membrane</keyword>
<feature type="domain" description="Glycosyltransferase 2-like" evidence="14">
    <location>
        <begin position="214"/>
        <end position="408"/>
    </location>
</feature>
<dbReference type="InterPro" id="IPR001173">
    <property type="entry name" value="Glyco_trans_2-like"/>
</dbReference>
<evidence type="ECO:0000256" key="3">
    <source>
        <dbReference type="ARBA" id="ARBA00009337"/>
    </source>
</evidence>
<evidence type="ECO:0000256" key="4">
    <source>
        <dbReference type="ARBA" id="ARBA00020585"/>
    </source>
</evidence>
<comment type="caution">
    <text evidence="15">The sequence shown here is derived from an EMBL/GenBank/DDBJ whole genome shotgun (WGS) entry which is preliminary data.</text>
</comment>
<keyword evidence="10 13" id="KW-1133">Transmembrane helix</keyword>
<protein>
    <recommendedName>
        <fullName evidence="4">Glucans biosynthesis glucosyltransferase H</fullName>
    </recommendedName>
</protein>
<feature type="region of interest" description="Disordered" evidence="12">
    <location>
        <begin position="1"/>
        <end position="32"/>
    </location>
</feature>
<evidence type="ECO:0000256" key="10">
    <source>
        <dbReference type="ARBA" id="ARBA00022989"/>
    </source>
</evidence>
<evidence type="ECO:0000256" key="12">
    <source>
        <dbReference type="SAM" id="MobiDB-lite"/>
    </source>
</evidence>
<dbReference type="NCBIfam" id="NF003958">
    <property type="entry name" value="PRK05454.2-1"/>
    <property type="match status" value="1"/>
</dbReference>
<feature type="transmembrane region" description="Helical" evidence="13">
    <location>
        <begin position="538"/>
        <end position="571"/>
    </location>
</feature>
<proteinExistence type="inferred from homology"/>
<comment type="similarity">
    <text evidence="3">Belongs to the glycosyltransferase 2 family. OpgH subfamily.</text>
</comment>
<feature type="transmembrane region" description="Helical" evidence="13">
    <location>
        <begin position="39"/>
        <end position="59"/>
    </location>
</feature>
<keyword evidence="8 15" id="KW-0808">Transferase</keyword>
<gene>
    <name evidence="15" type="primary">mdoH</name>
    <name evidence="15" type="ORF">ACFQDM_18540</name>
</gene>
<accession>A0ABW1SFM1</accession>
<keyword evidence="16" id="KW-1185">Reference proteome</keyword>
<organism evidence="15 16">
    <name type="scientific">Ponticaulis profundi</name>
    <dbReference type="NCBI Taxonomy" id="2665222"/>
    <lineage>
        <taxon>Bacteria</taxon>
        <taxon>Pseudomonadati</taxon>
        <taxon>Pseudomonadota</taxon>
        <taxon>Alphaproteobacteria</taxon>
        <taxon>Hyphomonadales</taxon>
        <taxon>Hyphomonadaceae</taxon>
        <taxon>Ponticaulis</taxon>
    </lineage>
</organism>
<evidence type="ECO:0000256" key="1">
    <source>
        <dbReference type="ARBA" id="ARBA00004429"/>
    </source>
</evidence>
<evidence type="ECO:0000256" key="7">
    <source>
        <dbReference type="ARBA" id="ARBA00022676"/>
    </source>
</evidence>
<keyword evidence="5" id="KW-1003">Cell membrane</keyword>
<feature type="transmembrane region" description="Helical" evidence="13">
    <location>
        <begin position="390"/>
        <end position="411"/>
    </location>
</feature>
<feature type="compositionally biased region" description="Basic and acidic residues" evidence="12">
    <location>
        <begin position="1"/>
        <end position="24"/>
    </location>
</feature>
<keyword evidence="7 15" id="KW-0328">Glycosyltransferase</keyword>
<dbReference type="InterPro" id="IPR050321">
    <property type="entry name" value="Glycosyltr_2/OpgH_subfam"/>
</dbReference>
<evidence type="ECO:0000313" key="16">
    <source>
        <dbReference type="Proteomes" id="UP001596303"/>
    </source>
</evidence>
<dbReference type="CDD" id="cd04191">
    <property type="entry name" value="Glucan_BSP_MdoH"/>
    <property type="match status" value="1"/>
</dbReference>
<feature type="transmembrane region" description="Helical" evidence="13">
    <location>
        <begin position="71"/>
        <end position="95"/>
    </location>
</feature>
<dbReference type="RefSeq" id="WP_377381968.1">
    <property type="nucleotide sequence ID" value="NZ_JBHSSW010000066.1"/>
</dbReference>
<dbReference type="NCBIfam" id="NF003962">
    <property type="entry name" value="PRK05454.2-5"/>
    <property type="match status" value="1"/>
</dbReference>
<dbReference type="PANTHER" id="PTHR43867:SF5">
    <property type="entry name" value="GLUCANS BIOSYNTHESIS GLUCOSYLTRANSFERASE H"/>
    <property type="match status" value="1"/>
</dbReference>
<feature type="compositionally biased region" description="Basic and acidic residues" evidence="12">
    <location>
        <begin position="692"/>
        <end position="709"/>
    </location>
</feature>
<evidence type="ECO:0000256" key="5">
    <source>
        <dbReference type="ARBA" id="ARBA00022475"/>
    </source>
</evidence>
<evidence type="ECO:0000259" key="14">
    <source>
        <dbReference type="Pfam" id="PF13632"/>
    </source>
</evidence>
<evidence type="ECO:0000256" key="8">
    <source>
        <dbReference type="ARBA" id="ARBA00022679"/>
    </source>
</evidence>
<evidence type="ECO:0000256" key="11">
    <source>
        <dbReference type="ARBA" id="ARBA00023136"/>
    </source>
</evidence>
<dbReference type="EMBL" id="JBHSSW010000066">
    <property type="protein sequence ID" value="MFC6200077.1"/>
    <property type="molecule type" value="Genomic_DNA"/>
</dbReference>
<dbReference type="GO" id="GO:0016757">
    <property type="term" value="F:glycosyltransferase activity"/>
    <property type="evidence" value="ECO:0007669"/>
    <property type="project" value="UniProtKB-KW"/>
</dbReference>
<keyword evidence="11 13" id="KW-0472">Membrane</keyword>
<sequence length="709" mass="78046">MTQTMRPREAPLDMRPQSLKEPKKPGTPKTPSRLWRKTFVAICTLLLAGWLTHLMYNVLKVTGMTSLEWLLLVLFVANIFWISFAFVSATIGFLVSLRRNFQKSEPLDGTALTTKTVILFPVYNESVEHVFATIEATSKALAKAAPGKFECFVLSDTTNPAVALEEEAGFEILRQRTSKNCEVFYRRRTINVARKSGNVEDFVTRWGGRYDHMIVYDADSYMSPETLITLVTRMEGDPESGLIQTVPKLIGGKTLFARAQQFASEIYGPVLGTGISWWSQCEGNYWGHNAIIRLSAFASAAGLPKLKGAPPFGGHILSHDFVEAALLRRAGWKVIIAADLHGSYEEGPQTIIDLTIRDRRWCQGNLQHIPVLFGTSGLAPTSRLHLTIGIMSYLASPLWLLLILVGMALSLQNRFLRPEYFDGNTPSLVPHWPVIDPALALTVFGLTISILLLPKLYGLLSALTKIDWAEPKKGISLIGQSLGEVLISALVAPILMWSQTSAVSAIISGRDTGWSPQQRGDEGYAIKDVARQHMSTTILGIVLSLAALAISPIFAAWLAPATLGMVFSIPLSYYLGKSIRKDVIESDFEIYLSALGRRAHYANIPVSNAKDVLLSKALQTKRLAYIDDVWPLEGLEVHIPLATAEARLQRAGDVDTFTSALSRNELMAVMNSPRVSSRIQKQFGETSTANVAEKDAATTESSDKAAQEN</sequence>
<evidence type="ECO:0000256" key="13">
    <source>
        <dbReference type="SAM" id="Phobius"/>
    </source>
</evidence>
<dbReference type="Pfam" id="PF13632">
    <property type="entry name" value="Glyco_trans_2_3"/>
    <property type="match status" value="1"/>
</dbReference>
<evidence type="ECO:0000256" key="2">
    <source>
        <dbReference type="ARBA" id="ARBA00005001"/>
    </source>
</evidence>
<comment type="subcellular location">
    <subcellularLocation>
        <location evidence="1">Cell inner membrane</location>
        <topology evidence="1">Multi-pass membrane protein</topology>
    </subcellularLocation>
</comment>
<evidence type="ECO:0000256" key="6">
    <source>
        <dbReference type="ARBA" id="ARBA00022519"/>
    </source>
</evidence>
<comment type="pathway">
    <text evidence="2">Glycan metabolism; osmoregulated periplasmic glucan (OPG) biosynthesis.</text>
</comment>
<feature type="transmembrane region" description="Helical" evidence="13">
    <location>
        <begin position="431"/>
        <end position="453"/>
    </location>
</feature>
<dbReference type="InterPro" id="IPR029044">
    <property type="entry name" value="Nucleotide-diphossugar_trans"/>
</dbReference>
<evidence type="ECO:0000256" key="9">
    <source>
        <dbReference type="ARBA" id="ARBA00022692"/>
    </source>
</evidence>